<protein>
    <submittedName>
        <fullName evidence="1">Uncharacterized protein</fullName>
    </submittedName>
</protein>
<evidence type="ECO:0000313" key="2">
    <source>
        <dbReference type="Proteomes" id="UP001303647"/>
    </source>
</evidence>
<organism evidence="1 2">
    <name type="scientific">Corynascus novoguineensis</name>
    <dbReference type="NCBI Taxonomy" id="1126955"/>
    <lineage>
        <taxon>Eukaryota</taxon>
        <taxon>Fungi</taxon>
        <taxon>Dikarya</taxon>
        <taxon>Ascomycota</taxon>
        <taxon>Pezizomycotina</taxon>
        <taxon>Sordariomycetes</taxon>
        <taxon>Sordariomycetidae</taxon>
        <taxon>Sordariales</taxon>
        <taxon>Chaetomiaceae</taxon>
        <taxon>Corynascus</taxon>
    </lineage>
</organism>
<dbReference type="Proteomes" id="UP001303647">
    <property type="component" value="Unassembled WGS sequence"/>
</dbReference>
<accession>A0AAN7CWX3</accession>
<dbReference type="AlphaFoldDB" id="A0AAN7CWX3"/>
<name>A0AAN7CWX3_9PEZI</name>
<dbReference type="EMBL" id="MU857618">
    <property type="protein sequence ID" value="KAK4249898.1"/>
    <property type="molecule type" value="Genomic_DNA"/>
</dbReference>
<evidence type="ECO:0000313" key="1">
    <source>
        <dbReference type="EMBL" id="KAK4249898.1"/>
    </source>
</evidence>
<comment type="caution">
    <text evidence="1">The sequence shown here is derived from an EMBL/GenBank/DDBJ whole genome shotgun (WGS) entry which is preliminary data.</text>
</comment>
<gene>
    <name evidence="1" type="ORF">C7999DRAFT_29573</name>
</gene>
<proteinExistence type="predicted"/>
<reference evidence="1" key="2">
    <citation type="submission" date="2023-05" db="EMBL/GenBank/DDBJ databases">
        <authorList>
            <consortium name="Lawrence Berkeley National Laboratory"/>
            <person name="Steindorff A."/>
            <person name="Hensen N."/>
            <person name="Bonometti L."/>
            <person name="Westerberg I."/>
            <person name="Brannstrom I.O."/>
            <person name="Guillou S."/>
            <person name="Cros-Aarteil S."/>
            <person name="Calhoun S."/>
            <person name="Haridas S."/>
            <person name="Kuo A."/>
            <person name="Mondo S."/>
            <person name="Pangilinan J."/>
            <person name="Riley R."/>
            <person name="Labutti K."/>
            <person name="Andreopoulos B."/>
            <person name="Lipzen A."/>
            <person name="Chen C."/>
            <person name="Yanf M."/>
            <person name="Daum C."/>
            <person name="Ng V."/>
            <person name="Clum A."/>
            <person name="Ohm R."/>
            <person name="Martin F."/>
            <person name="Silar P."/>
            <person name="Natvig D."/>
            <person name="Lalanne C."/>
            <person name="Gautier V."/>
            <person name="Ament-Velasquez S.L."/>
            <person name="Kruys A."/>
            <person name="Hutchinson M.I."/>
            <person name="Powell A.J."/>
            <person name="Barry K."/>
            <person name="Miller A.N."/>
            <person name="Grigoriev I.V."/>
            <person name="Debuchy R."/>
            <person name="Gladieux P."/>
            <person name="Thoren M.H."/>
            <person name="Johannesson H."/>
        </authorList>
    </citation>
    <scope>NUCLEOTIDE SEQUENCE</scope>
    <source>
        <strain evidence="1">CBS 359.72</strain>
    </source>
</reference>
<reference evidence="1" key="1">
    <citation type="journal article" date="2023" name="Mol. Phylogenet. Evol.">
        <title>Genome-scale phylogeny and comparative genomics of the fungal order Sordariales.</title>
        <authorList>
            <person name="Hensen N."/>
            <person name="Bonometti L."/>
            <person name="Westerberg I."/>
            <person name="Brannstrom I.O."/>
            <person name="Guillou S."/>
            <person name="Cros-Aarteil S."/>
            <person name="Calhoun S."/>
            <person name="Haridas S."/>
            <person name="Kuo A."/>
            <person name="Mondo S."/>
            <person name="Pangilinan J."/>
            <person name="Riley R."/>
            <person name="LaButti K."/>
            <person name="Andreopoulos B."/>
            <person name="Lipzen A."/>
            <person name="Chen C."/>
            <person name="Yan M."/>
            <person name="Daum C."/>
            <person name="Ng V."/>
            <person name="Clum A."/>
            <person name="Steindorff A."/>
            <person name="Ohm R.A."/>
            <person name="Martin F."/>
            <person name="Silar P."/>
            <person name="Natvig D.O."/>
            <person name="Lalanne C."/>
            <person name="Gautier V."/>
            <person name="Ament-Velasquez S.L."/>
            <person name="Kruys A."/>
            <person name="Hutchinson M.I."/>
            <person name="Powell A.J."/>
            <person name="Barry K."/>
            <person name="Miller A.N."/>
            <person name="Grigoriev I.V."/>
            <person name="Debuchy R."/>
            <person name="Gladieux P."/>
            <person name="Hiltunen Thoren M."/>
            <person name="Johannesson H."/>
        </authorList>
    </citation>
    <scope>NUCLEOTIDE SEQUENCE</scope>
    <source>
        <strain evidence="1">CBS 359.72</strain>
    </source>
</reference>
<keyword evidence="2" id="KW-1185">Reference proteome</keyword>
<sequence>MRTVALQLSGATKILEYLGMKKPLVVDFHMRTLGVLLAEMQLSEAAKILEYHARIKDYGEAAVYGLFLRVSCTLLLIRLARLVQRASILFDHFRERHKPVLSAMEWEAVGWGYMFIIVVEWNIGRLGLLVSICIDIFDNPEKPYPDDLFQMSRSKNRTHLLAVMLKDFGHRLYYILDGFLCITIQRLRRAVKRFWYAPREARDVCKDLATLLKCL</sequence>